<evidence type="ECO:0000313" key="2">
    <source>
        <dbReference type="Proteomes" id="UP001062846"/>
    </source>
</evidence>
<keyword evidence="2" id="KW-1185">Reference proteome</keyword>
<name>A0ACC0Q337_RHOML</name>
<comment type="caution">
    <text evidence="1">The sequence shown here is derived from an EMBL/GenBank/DDBJ whole genome shotgun (WGS) entry which is preliminary data.</text>
</comment>
<evidence type="ECO:0000313" key="1">
    <source>
        <dbReference type="EMBL" id="KAI8571302.1"/>
    </source>
</evidence>
<dbReference type="EMBL" id="CM046388">
    <property type="protein sequence ID" value="KAI8571302.1"/>
    <property type="molecule type" value="Genomic_DNA"/>
</dbReference>
<sequence>MEFEVRLVGGLDSCFVSLPLPLIQTLQQTRSLSSSTSLPSFLALELRSRAADHLWHVAWSGSASSSSAIEIAQHYAECISLLDHTTVQVRVIANLPKATLVTIEPYSEDDWEILELNSEYAEEAILKQVGIVHEAMRFPLWLHGQTTITFLVVSTFPKNPIVQLVPGTEVAVAPKRRIKKSGDPLEDSSMQSSTKEHSFGKALLRVQDPDGRFVHKCEVNGVEMGVVLTSVIFIHPETAKTSSLDASQLVVIVPRLPSKESFKNLETDNRDTKNSLPVKQVSGGIVTDKKDFREAVVHLLISESVAKGHAMLSKSLRLYLRASVHSWVYVKRCDINLKKEVPLLSLSPCQLKAPRLYKDHENEGLEAIGSQMNHKTNDVLLKANSEAGIGVIDWFAHDRVLSALSNGLPINEDEEAVGISTIKKGLHSLLYACYSAQRRAIASYAGVEVNSLVLGNKSLLHFVVKDYISAKYGKVHAPSNVSLGIANNNGEKWIDILYVLSAAEEPLPGDKFYAYELAFVEGKMGDNNQQWSELLLGKLDFRDPIYFYSVKERTRDKFFSSNISSFRWMGTAVSDVINSRYFSLTTVSGVLTSNQPKW</sequence>
<accession>A0ACC0Q337</accession>
<dbReference type="Proteomes" id="UP001062846">
    <property type="component" value="Chromosome 1"/>
</dbReference>
<gene>
    <name evidence="1" type="ORF">RHMOL_Rhmol01G0109000</name>
</gene>
<protein>
    <submittedName>
        <fullName evidence="1">Uncharacterized protein</fullName>
    </submittedName>
</protein>
<reference evidence="1" key="1">
    <citation type="submission" date="2022-02" db="EMBL/GenBank/DDBJ databases">
        <title>Plant Genome Project.</title>
        <authorList>
            <person name="Zhang R.-G."/>
        </authorList>
    </citation>
    <scope>NUCLEOTIDE SEQUENCE</scope>
    <source>
        <strain evidence="1">AT1</strain>
    </source>
</reference>
<organism evidence="1 2">
    <name type="scientific">Rhododendron molle</name>
    <name type="common">Chinese azalea</name>
    <name type="synonym">Azalea mollis</name>
    <dbReference type="NCBI Taxonomy" id="49168"/>
    <lineage>
        <taxon>Eukaryota</taxon>
        <taxon>Viridiplantae</taxon>
        <taxon>Streptophyta</taxon>
        <taxon>Embryophyta</taxon>
        <taxon>Tracheophyta</taxon>
        <taxon>Spermatophyta</taxon>
        <taxon>Magnoliopsida</taxon>
        <taxon>eudicotyledons</taxon>
        <taxon>Gunneridae</taxon>
        <taxon>Pentapetalae</taxon>
        <taxon>asterids</taxon>
        <taxon>Ericales</taxon>
        <taxon>Ericaceae</taxon>
        <taxon>Ericoideae</taxon>
        <taxon>Rhodoreae</taxon>
        <taxon>Rhododendron</taxon>
    </lineage>
</organism>
<proteinExistence type="predicted"/>